<feature type="transmembrane region" description="Helical" evidence="18">
    <location>
        <begin position="217"/>
        <end position="242"/>
    </location>
</feature>
<feature type="transmembrane region" description="Helical" evidence="18">
    <location>
        <begin position="287"/>
        <end position="307"/>
    </location>
</feature>
<gene>
    <name evidence="19" type="ORF">OSTLU_37424</name>
</gene>
<evidence type="ECO:0000256" key="3">
    <source>
        <dbReference type="ARBA" id="ARBA00005119"/>
    </source>
</evidence>
<keyword evidence="15" id="KW-1208">Phospholipid metabolism</keyword>
<dbReference type="OMA" id="CASTRTE"/>
<evidence type="ECO:0000256" key="5">
    <source>
        <dbReference type="ARBA" id="ARBA00010185"/>
    </source>
</evidence>
<keyword evidence="9 16" id="KW-0812">Transmembrane</keyword>
<feature type="transmembrane region" description="Helical" evidence="18">
    <location>
        <begin position="263"/>
        <end position="281"/>
    </location>
</feature>
<dbReference type="EMBL" id="CP000584">
    <property type="protein sequence ID" value="ABO95589.1"/>
    <property type="molecule type" value="Genomic_DNA"/>
</dbReference>
<evidence type="ECO:0000256" key="16">
    <source>
        <dbReference type="RuleBase" id="RU003938"/>
    </source>
</evidence>
<evidence type="ECO:0000256" key="11">
    <source>
        <dbReference type="ARBA" id="ARBA00022989"/>
    </source>
</evidence>
<evidence type="ECO:0000313" key="20">
    <source>
        <dbReference type="Proteomes" id="UP000001568"/>
    </source>
</evidence>
<evidence type="ECO:0000256" key="2">
    <source>
        <dbReference type="ARBA" id="ARBA00004141"/>
    </source>
</evidence>
<dbReference type="PROSITE" id="PS01315">
    <property type="entry name" value="CDS"/>
    <property type="match status" value="1"/>
</dbReference>
<feature type="transmembrane region" description="Helical" evidence="18">
    <location>
        <begin position="60"/>
        <end position="79"/>
    </location>
</feature>
<dbReference type="eggNOG" id="KOG1440">
    <property type="taxonomic scope" value="Eukaryota"/>
</dbReference>
<evidence type="ECO:0000256" key="9">
    <source>
        <dbReference type="ARBA" id="ARBA00022692"/>
    </source>
</evidence>
<feature type="compositionally biased region" description="Basic and acidic residues" evidence="17">
    <location>
        <begin position="1"/>
        <end position="12"/>
    </location>
</feature>
<dbReference type="Pfam" id="PF01148">
    <property type="entry name" value="CTP_transf_1"/>
    <property type="match status" value="1"/>
</dbReference>
<dbReference type="RefSeq" id="XP_001417296.1">
    <property type="nucleotide sequence ID" value="XM_001417259.1"/>
</dbReference>
<evidence type="ECO:0000256" key="17">
    <source>
        <dbReference type="SAM" id="MobiDB-lite"/>
    </source>
</evidence>
<evidence type="ECO:0000256" key="18">
    <source>
        <dbReference type="SAM" id="Phobius"/>
    </source>
</evidence>
<dbReference type="GO" id="GO:0016024">
    <property type="term" value="P:CDP-diacylglycerol biosynthetic process"/>
    <property type="evidence" value="ECO:0007669"/>
    <property type="project" value="UniProtKB-UniPathway"/>
</dbReference>
<dbReference type="HOGENOM" id="CLU_037294_3_3_1"/>
<evidence type="ECO:0000256" key="14">
    <source>
        <dbReference type="ARBA" id="ARBA00023209"/>
    </source>
</evidence>
<keyword evidence="12" id="KW-0443">Lipid metabolism</keyword>
<name>A4RWB0_OSTLU</name>
<dbReference type="AlphaFoldDB" id="A4RWB0"/>
<protein>
    <recommendedName>
        <fullName evidence="6 16">Phosphatidate cytidylyltransferase</fullName>
        <ecNumber evidence="6 16">2.7.7.41</ecNumber>
    </recommendedName>
</protein>
<feature type="non-terminal residue" evidence="19">
    <location>
        <position position="1"/>
    </location>
</feature>
<evidence type="ECO:0000256" key="8">
    <source>
        <dbReference type="ARBA" id="ARBA00022679"/>
    </source>
</evidence>
<sequence>SRPKPRPRDPRSRLPPPRRLARRSPSRRTWWGARVESAASDAAVGEGERKPTKGKGVSNLLKRTVSSLFMVAVGGVVIFAGGWPWALAMALFNGASCVEYFGMVREMNKELPYPPPEWCINLCVAACASLPVLLHATGGKMTSIIVATVISFTAICAALIVNEESHFNEFTSSLFGLIYCGFLPTFWVKLRGMSGVSLATPDSLLHHWPAWLGGPGIWTLGLAATITIVLSVVSADVGAYAFGKNFGKNKLTAVSPNKTVEGAIGGLLACAGTCAALFSVMGWPGTAWQGAFLGVTVFFTSVFGDLLESVMKRNATMKDSGNLIPGHGGLLDRFDSYIFTGSVTYFFVIAVLGGFRRVFSVGYY</sequence>
<comment type="similarity">
    <text evidence="5 16">Belongs to the CDS family.</text>
</comment>
<dbReference type="GO" id="GO:0016020">
    <property type="term" value="C:membrane"/>
    <property type="evidence" value="ECO:0007669"/>
    <property type="project" value="UniProtKB-SubCell"/>
</dbReference>
<evidence type="ECO:0000256" key="6">
    <source>
        <dbReference type="ARBA" id="ARBA00012487"/>
    </source>
</evidence>
<keyword evidence="10 16" id="KW-0548">Nucleotidyltransferase</keyword>
<dbReference type="PANTHER" id="PTHR47101">
    <property type="entry name" value="PHOSPHATIDATE CYTIDYLYLTRANSFERASE 5, CHLOROPLASTIC"/>
    <property type="match status" value="1"/>
</dbReference>
<evidence type="ECO:0000256" key="13">
    <source>
        <dbReference type="ARBA" id="ARBA00023136"/>
    </source>
</evidence>
<feature type="transmembrane region" description="Helical" evidence="18">
    <location>
        <begin position="173"/>
        <end position="190"/>
    </location>
</feature>
<keyword evidence="11 18" id="KW-1133">Transmembrane helix</keyword>
<dbReference type="Proteomes" id="UP000001568">
    <property type="component" value="Chromosome 4"/>
</dbReference>
<accession>A4RWB0</accession>
<comment type="subcellular location">
    <subcellularLocation>
        <location evidence="2">Membrane</location>
        <topology evidence="2">Multi-pass membrane protein</topology>
    </subcellularLocation>
</comment>
<comment type="pathway">
    <text evidence="3 16">Phospholipid metabolism; CDP-diacylglycerol biosynthesis; CDP-diacylglycerol from sn-glycerol 3-phosphate: step 3/3.</text>
</comment>
<dbReference type="EC" id="2.7.7.41" evidence="6 16"/>
<keyword evidence="8 16" id="KW-0808">Transferase</keyword>
<dbReference type="OrthoDB" id="10260889at2759"/>
<dbReference type="KEGG" id="olu:OSTLU_37424"/>
<dbReference type="GeneID" id="5001512"/>
<evidence type="ECO:0000313" key="19">
    <source>
        <dbReference type="EMBL" id="ABO95589.1"/>
    </source>
</evidence>
<dbReference type="Gramene" id="ABO95589">
    <property type="protein sequence ID" value="ABO95589"/>
    <property type="gene ID" value="OSTLU_37424"/>
</dbReference>
<dbReference type="STRING" id="436017.A4RWB0"/>
<keyword evidence="20" id="KW-1185">Reference proteome</keyword>
<evidence type="ECO:0000256" key="10">
    <source>
        <dbReference type="ARBA" id="ARBA00022695"/>
    </source>
</evidence>
<proteinExistence type="inferred from homology"/>
<dbReference type="InterPro" id="IPR000374">
    <property type="entry name" value="PC_trans"/>
</dbReference>
<organism evidence="19 20">
    <name type="scientific">Ostreococcus lucimarinus (strain CCE9901)</name>
    <dbReference type="NCBI Taxonomy" id="436017"/>
    <lineage>
        <taxon>Eukaryota</taxon>
        <taxon>Viridiplantae</taxon>
        <taxon>Chlorophyta</taxon>
        <taxon>Mamiellophyceae</taxon>
        <taxon>Mamiellales</taxon>
        <taxon>Bathycoccaceae</taxon>
        <taxon>Ostreococcus</taxon>
    </lineage>
</organism>
<comment type="pathway">
    <text evidence="4">Lipid metabolism.</text>
</comment>
<keyword evidence="7" id="KW-0444">Lipid biosynthesis</keyword>
<keyword evidence="13 18" id="KW-0472">Membrane</keyword>
<evidence type="ECO:0000256" key="7">
    <source>
        <dbReference type="ARBA" id="ARBA00022516"/>
    </source>
</evidence>
<dbReference type="UniPathway" id="UPA00557">
    <property type="reaction ID" value="UER00614"/>
</dbReference>
<evidence type="ECO:0000256" key="1">
    <source>
        <dbReference type="ARBA" id="ARBA00001698"/>
    </source>
</evidence>
<feature type="transmembrane region" description="Helical" evidence="18">
    <location>
        <begin position="142"/>
        <end position="161"/>
    </location>
</feature>
<evidence type="ECO:0000256" key="12">
    <source>
        <dbReference type="ARBA" id="ARBA00023098"/>
    </source>
</evidence>
<evidence type="ECO:0000256" key="15">
    <source>
        <dbReference type="ARBA" id="ARBA00023264"/>
    </source>
</evidence>
<dbReference type="PANTHER" id="PTHR47101:SF1">
    <property type="entry name" value="PHOSPHATIDATE CYTIDYLYLTRANSFERASE 4, CHLOROPLASTIC"/>
    <property type="match status" value="1"/>
</dbReference>
<comment type="catalytic activity">
    <reaction evidence="1 16">
        <text>a 1,2-diacyl-sn-glycero-3-phosphate + CTP + H(+) = a CDP-1,2-diacyl-sn-glycerol + diphosphate</text>
        <dbReference type="Rhea" id="RHEA:16229"/>
        <dbReference type="ChEBI" id="CHEBI:15378"/>
        <dbReference type="ChEBI" id="CHEBI:33019"/>
        <dbReference type="ChEBI" id="CHEBI:37563"/>
        <dbReference type="ChEBI" id="CHEBI:58332"/>
        <dbReference type="ChEBI" id="CHEBI:58608"/>
        <dbReference type="EC" id="2.7.7.41"/>
    </reaction>
</comment>
<feature type="transmembrane region" description="Helical" evidence="18">
    <location>
        <begin position="337"/>
        <end position="355"/>
    </location>
</feature>
<feature type="region of interest" description="Disordered" evidence="17">
    <location>
        <begin position="1"/>
        <end position="27"/>
    </location>
</feature>
<keyword evidence="14" id="KW-0594">Phospholipid biosynthesis</keyword>
<reference evidence="19 20" key="1">
    <citation type="journal article" date="2007" name="Proc. Natl. Acad. Sci. U.S.A.">
        <title>The tiny eukaryote Ostreococcus provides genomic insights into the paradox of plankton speciation.</title>
        <authorList>
            <person name="Palenik B."/>
            <person name="Grimwood J."/>
            <person name="Aerts A."/>
            <person name="Rouze P."/>
            <person name="Salamov A."/>
            <person name="Putnam N."/>
            <person name="Dupont C."/>
            <person name="Jorgensen R."/>
            <person name="Derelle E."/>
            <person name="Rombauts S."/>
            <person name="Zhou K."/>
            <person name="Otillar R."/>
            <person name="Merchant S.S."/>
            <person name="Podell S."/>
            <person name="Gaasterland T."/>
            <person name="Napoli C."/>
            <person name="Gendler K."/>
            <person name="Manuell A."/>
            <person name="Tai V."/>
            <person name="Vallon O."/>
            <person name="Piganeau G."/>
            <person name="Jancek S."/>
            <person name="Heijde M."/>
            <person name="Jabbari K."/>
            <person name="Bowler C."/>
            <person name="Lohr M."/>
            <person name="Robbens S."/>
            <person name="Werner G."/>
            <person name="Dubchak I."/>
            <person name="Pazour G.J."/>
            <person name="Ren Q."/>
            <person name="Paulsen I."/>
            <person name="Delwiche C."/>
            <person name="Schmutz J."/>
            <person name="Rokhsar D."/>
            <person name="Van de Peer Y."/>
            <person name="Moreau H."/>
            <person name="Grigoriev I.V."/>
        </authorList>
    </citation>
    <scope>NUCLEOTIDE SEQUENCE [LARGE SCALE GENOMIC DNA]</scope>
    <source>
        <strain evidence="19 20">CCE9901</strain>
    </source>
</reference>
<evidence type="ECO:0000256" key="4">
    <source>
        <dbReference type="ARBA" id="ARBA00005189"/>
    </source>
</evidence>
<dbReference type="GO" id="GO:0004605">
    <property type="term" value="F:phosphatidate cytidylyltransferase activity"/>
    <property type="evidence" value="ECO:0007669"/>
    <property type="project" value="UniProtKB-EC"/>
</dbReference>